<dbReference type="CDD" id="cd00056">
    <property type="entry name" value="ENDO3c"/>
    <property type="match status" value="1"/>
</dbReference>
<dbReference type="GO" id="GO:0046872">
    <property type="term" value="F:metal ion binding"/>
    <property type="evidence" value="ECO:0007669"/>
    <property type="project" value="UniProtKB-KW"/>
</dbReference>
<accession>A0A9D2WS86</accession>
<dbReference type="InterPro" id="IPR004035">
    <property type="entry name" value="Endouclease-III_FeS-bd_BS"/>
</dbReference>
<dbReference type="FunFam" id="1.10.340.30:FF:000001">
    <property type="entry name" value="Endonuclease III"/>
    <property type="match status" value="1"/>
</dbReference>
<keyword evidence="13" id="KW-1185">Reference proteome</keyword>
<dbReference type="InterPro" id="IPR004036">
    <property type="entry name" value="Endonuclease-III-like_CS2"/>
</dbReference>
<keyword evidence="12" id="KW-0540">Nuclease</keyword>
<dbReference type="InterPro" id="IPR011257">
    <property type="entry name" value="DNA_glycosylase"/>
</dbReference>
<keyword evidence="7 10" id="KW-0411">Iron-sulfur</keyword>
<dbReference type="SMART" id="SM00525">
    <property type="entry name" value="FES"/>
    <property type="match status" value="1"/>
</dbReference>
<dbReference type="PANTHER" id="PTHR10359:SF18">
    <property type="entry name" value="ENDONUCLEASE III"/>
    <property type="match status" value="1"/>
</dbReference>
<dbReference type="PIRSF" id="PIRSF001435">
    <property type="entry name" value="Nth"/>
    <property type="match status" value="1"/>
</dbReference>
<evidence type="ECO:0000259" key="11">
    <source>
        <dbReference type="SMART" id="SM00478"/>
    </source>
</evidence>
<evidence type="ECO:0000256" key="1">
    <source>
        <dbReference type="ARBA" id="ARBA00008343"/>
    </source>
</evidence>
<dbReference type="GO" id="GO:0019104">
    <property type="term" value="F:DNA N-glycosylase activity"/>
    <property type="evidence" value="ECO:0007669"/>
    <property type="project" value="UniProtKB-UniRule"/>
</dbReference>
<evidence type="ECO:0000256" key="7">
    <source>
        <dbReference type="ARBA" id="ARBA00023014"/>
    </source>
</evidence>
<name>A0A9D2WS86_9FIRM</name>
<comment type="similarity">
    <text evidence="1 10">Belongs to the Nth/MutY family.</text>
</comment>
<dbReference type="EMBL" id="LSRS01000001">
    <property type="protein sequence ID" value="KAF1086408.1"/>
    <property type="molecule type" value="Genomic_DNA"/>
</dbReference>
<dbReference type="Pfam" id="PF00633">
    <property type="entry name" value="HHH"/>
    <property type="match status" value="1"/>
</dbReference>
<dbReference type="Proteomes" id="UP000798488">
    <property type="component" value="Unassembled WGS sequence"/>
</dbReference>
<dbReference type="GO" id="GO:0003677">
    <property type="term" value="F:DNA binding"/>
    <property type="evidence" value="ECO:0007669"/>
    <property type="project" value="UniProtKB-UniRule"/>
</dbReference>
<protein>
    <recommendedName>
        <fullName evidence="10">Endonuclease III</fullName>
        <ecNumber evidence="10">4.2.99.18</ecNumber>
    </recommendedName>
    <alternativeName>
        <fullName evidence="10">DNA-(apurinic or apyrimidinic site) lyase</fullName>
    </alternativeName>
</protein>
<evidence type="ECO:0000256" key="3">
    <source>
        <dbReference type="ARBA" id="ARBA00022723"/>
    </source>
</evidence>
<comment type="cofactor">
    <cofactor evidence="10">
        <name>[4Fe-4S] cluster</name>
        <dbReference type="ChEBI" id="CHEBI:49883"/>
    </cofactor>
    <text evidence="10">Binds 1 [4Fe-4S] cluster.</text>
</comment>
<dbReference type="InterPro" id="IPR005759">
    <property type="entry name" value="Nth"/>
</dbReference>
<evidence type="ECO:0000256" key="8">
    <source>
        <dbReference type="ARBA" id="ARBA00023204"/>
    </source>
</evidence>
<keyword evidence="6 10" id="KW-0408">Iron</keyword>
<keyword evidence="4 10" id="KW-0227">DNA damage</keyword>
<evidence type="ECO:0000256" key="5">
    <source>
        <dbReference type="ARBA" id="ARBA00022801"/>
    </source>
</evidence>
<dbReference type="Pfam" id="PF10576">
    <property type="entry name" value="EndIII_4Fe-2S"/>
    <property type="match status" value="1"/>
</dbReference>
<dbReference type="EC" id="4.2.99.18" evidence="10"/>
<feature type="binding site" evidence="10">
    <location>
        <position position="185"/>
    </location>
    <ligand>
        <name>[4Fe-4S] cluster</name>
        <dbReference type="ChEBI" id="CHEBI:49883"/>
    </ligand>
</feature>
<dbReference type="AlphaFoldDB" id="A0A9D2WS86"/>
<feature type="binding site" evidence="10">
    <location>
        <position position="192"/>
    </location>
    <ligand>
        <name>[4Fe-4S] cluster</name>
        <dbReference type="ChEBI" id="CHEBI:49883"/>
    </ligand>
</feature>
<keyword evidence="12" id="KW-0255">Endonuclease</keyword>
<comment type="caution">
    <text evidence="12">The sequence shown here is derived from an EMBL/GenBank/DDBJ whole genome shotgun (WGS) entry which is preliminary data.</text>
</comment>
<dbReference type="Gene3D" id="1.10.340.30">
    <property type="entry name" value="Hypothetical protein, domain 2"/>
    <property type="match status" value="1"/>
</dbReference>
<feature type="binding site" evidence="10">
    <location>
        <position position="195"/>
    </location>
    <ligand>
        <name>[4Fe-4S] cluster</name>
        <dbReference type="ChEBI" id="CHEBI:49883"/>
    </ligand>
</feature>
<comment type="function">
    <text evidence="10">DNA repair enzyme that has both DNA N-glycosylase activity and AP-lyase activity. The DNA N-glycosylase activity releases various damaged pyrimidines from DNA by cleaving the N-glycosidic bond, leaving an AP (apurinic/apyrimidinic) site. The AP-lyase activity cleaves the phosphodiester bond 3' to the AP site by a beta-elimination, leaving a 3'-terminal unsaturated sugar and a product with a terminal 5'-phosphate.</text>
</comment>
<evidence type="ECO:0000256" key="4">
    <source>
        <dbReference type="ARBA" id="ARBA00022763"/>
    </source>
</evidence>
<keyword evidence="5 10" id="KW-0378">Hydrolase</keyword>
<dbReference type="Pfam" id="PF00730">
    <property type="entry name" value="HhH-GPD"/>
    <property type="match status" value="1"/>
</dbReference>
<dbReference type="InterPro" id="IPR003265">
    <property type="entry name" value="HhH-GPD_domain"/>
</dbReference>
<dbReference type="PANTHER" id="PTHR10359">
    <property type="entry name" value="A/G-SPECIFIC ADENINE GLYCOSYLASE/ENDONUCLEASE III"/>
    <property type="match status" value="1"/>
</dbReference>
<dbReference type="OrthoDB" id="9800977at2"/>
<reference evidence="12" key="1">
    <citation type="submission" date="2016-02" db="EMBL/GenBank/DDBJ databases">
        <title>Draft Genome Sequence of Sporotomaculum syntrophicum Strain FB, a Syntrophic Benzoate Degrader.</title>
        <authorList>
            <person name="Nobu M.K."/>
            <person name="Narihiro T."/>
            <person name="Qiu Y.-L."/>
            <person name="Ohashi A."/>
            <person name="Liu W.-T."/>
            <person name="Yuji S."/>
        </authorList>
    </citation>
    <scope>NUCLEOTIDE SEQUENCE</scope>
    <source>
        <strain evidence="12">FB</strain>
    </source>
</reference>
<comment type="catalytic activity">
    <reaction evidence="10">
        <text>2'-deoxyribonucleotide-(2'-deoxyribose 5'-phosphate)-2'-deoxyribonucleotide-DNA = a 3'-end 2'-deoxyribonucleotide-(2,3-dehydro-2,3-deoxyribose 5'-phosphate)-DNA + a 5'-end 5'-phospho-2'-deoxyribonucleoside-DNA + H(+)</text>
        <dbReference type="Rhea" id="RHEA:66592"/>
        <dbReference type="Rhea" id="RHEA-COMP:13180"/>
        <dbReference type="Rhea" id="RHEA-COMP:16897"/>
        <dbReference type="Rhea" id="RHEA-COMP:17067"/>
        <dbReference type="ChEBI" id="CHEBI:15378"/>
        <dbReference type="ChEBI" id="CHEBI:136412"/>
        <dbReference type="ChEBI" id="CHEBI:157695"/>
        <dbReference type="ChEBI" id="CHEBI:167181"/>
        <dbReference type="EC" id="4.2.99.18"/>
    </reaction>
</comment>
<gene>
    <name evidence="10 12" type="primary">nth</name>
    <name evidence="12" type="ORF">SPSYN_00126</name>
</gene>
<organism evidence="12 13">
    <name type="scientific">Sporotomaculum syntrophicum</name>
    <dbReference type="NCBI Taxonomy" id="182264"/>
    <lineage>
        <taxon>Bacteria</taxon>
        <taxon>Bacillati</taxon>
        <taxon>Bacillota</taxon>
        <taxon>Clostridia</taxon>
        <taxon>Eubacteriales</taxon>
        <taxon>Desulfallaceae</taxon>
        <taxon>Sporotomaculum</taxon>
    </lineage>
</organism>
<keyword evidence="8 10" id="KW-0234">DNA repair</keyword>
<evidence type="ECO:0000256" key="9">
    <source>
        <dbReference type="ARBA" id="ARBA00023295"/>
    </source>
</evidence>
<dbReference type="GO" id="GO:0140078">
    <property type="term" value="F:class I DNA-(apurinic or apyrimidinic site) endonuclease activity"/>
    <property type="evidence" value="ECO:0007669"/>
    <property type="project" value="UniProtKB-EC"/>
</dbReference>
<sequence length="216" mass="24526">MIYKKKIIELLAEHIPNAEPTLHFKNPFELLIAVILSAQCTDKQVNKTTEALFEKYKTPQDFAALSQEELAEKIKGCGLYRNKSLHIIKTCKIISERYGGRVPNDFLALQALPGVGRKTANVVLNLAFGKPTLPVDTHVYRVARRLGLSAGNTPRMVEKDLIDLIDVTERGVWHHRLIHFGRSVCTARNPKCAECVVQQYCQRLKKNAQTQIRRHD</sequence>
<dbReference type="RefSeq" id="WP_161820570.1">
    <property type="nucleotide sequence ID" value="NZ_LSRS01000001.1"/>
</dbReference>
<keyword evidence="2 10" id="KW-0004">4Fe-4S</keyword>
<dbReference type="PROSITE" id="PS00764">
    <property type="entry name" value="ENDONUCLEASE_III_1"/>
    <property type="match status" value="1"/>
</dbReference>
<keyword evidence="10 12" id="KW-0456">Lyase</keyword>
<evidence type="ECO:0000256" key="10">
    <source>
        <dbReference type="HAMAP-Rule" id="MF_00942"/>
    </source>
</evidence>
<dbReference type="HAMAP" id="MF_00942">
    <property type="entry name" value="Nth"/>
    <property type="match status" value="1"/>
</dbReference>
<proteinExistence type="inferred from homology"/>
<dbReference type="InterPro" id="IPR000445">
    <property type="entry name" value="HhH_motif"/>
</dbReference>
<keyword evidence="10" id="KW-0238">DNA-binding</keyword>
<dbReference type="SUPFAM" id="SSF48150">
    <property type="entry name" value="DNA-glycosylase"/>
    <property type="match status" value="1"/>
</dbReference>
<dbReference type="SMART" id="SM00478">
    <property type="entry name" value="ENDO3c"/>
    <property type="match status" value="1"/>
</dbReference>
<keyword evidence="3 10" id="KW-0479">Metal-binding</keyword>
<dbReference type="InterPro" id="IPR023170">
    <property type="entry name" value="HhH_base_excis_C"/>
</dbReference>
<dbReference type="PROSITE" id="PS01155">
    <property type="entry name" value="ENDONUCLEASE_III_2"/>
    <property type="match status" value="1"/>
</dbReference>
<feature type="binding site" evidence="10">
    <location>
        <position position="201"/>
    </location>
    <ligand>
        <name>[4Fe-4S] cluster</name>
        <dbReference type="ChEBI" id="CHEBI:49883"/>
    </ligand>
</feature>
<dbReference type="InterPro" id="IPR003651">
    <property type="entry name" value="Endonuclease3_FeS-loop_motif"/>
</dbReference>
<feature type="domain" description="HhH-GPD" evidence="11">
    <location>
        <begin position="36"/>
        <end position="183"/>
    </location>
</feature>
<evidence type="ECO:0000256" key="6">
    <source>
        <dbReference type="ARBA" id="ARBA00023004"/>
    </source>
</evidence>
<dbReference type="GO" id="GO:0006285">
    <property type="term" value="P:base-excision repair, AP site formation"/>
    <property type="evidence" value="ECO:0007669"/>
    <property type="project" value="TreeGrafter"/>
</dbReference>
<dbReference type="GO" id="GO:0051539">
    <property type="term" value="F:4 iron, 4 sulfur cluster binding"/>
    <property type="evidence" value="ECO:0007669"/>
    <property type="project" value="UniProtKB-UniRule"/>
</dbReference>
<evidence type="ECO:0000256" key="2">
    <source>
        <dbReference type="ARBA" id="ARBA00022485"/>
    </source>
</evidence>
<dbReference type="Gene3D" id="1.10.1670.10">
    <property type="entry name" value="Helix-hairpin-Helix base-excision DNA repair enzymes (C-terminal)"/>
    <property type="match status" value="1"/>
</dbReference>
<keyword evidence="9 10" id="KW-0326">Glycosidase</keyword>
<dbReference type="NCBIfam" id="TIGR01083">
    <property type="entry name" value="nth"/>
    <property type="match status" value="1"/>
</dbReference>
<evidence type="ECO:0000313" key="12">
    <source>
        <dbReference type="EMBL" id="KAF1086408.1"/>
    </source>
</evidence>
<evidence type="ECO:0000313" key="13">
    <source>
        <dbReference type="Proteomes" id="UP000798488"/>
    </source>
</evidence>